<dbReference type="InterPro" id="IPR011557">
    <property type="entry name" value="GyrB"/>
</dbReference>
<evidence type="ECO:0000256" key="3">
    <source>
        <dbReference type="ARBA" id="ARBA00022723"/>
    </source>
</evidence>
<dbReference type="Pfam" id="PF02518">
    <property type="entry name" value="HATPase_c"/>
    <property type="match status" value="1"/>
</dbReference>
<dbReference type="GO" id="GO:0006261">
    <property type="term" value="P:DNA-templated DNA replication"/>
    <property type="evidence" value="ECO:0007669"/>
    <property type="project" value="UniProtKB-UniRule"/>
</dbReference>
<dbReference type="SMART" id="SM00387">
    <property type="entry name" value="HATPase_c"/>
    <property type="match status" value="1"/>
</dbReference>
<dbReference type="GO" id="GO:0005694">
    <property type="term" value="C:chromosome"/>
    <property type="evidence" value="ECO:0007669"/>
    <property type="project" value="InterPro"/>
</dbReference>
<reference evidence="12" key="2">
    <citation type="journal article" date="2021" name="PeerJ">
        <title>Extensive microbial diversity within the chicken gut microbiome revealed by metagenomics and culture.</title>
        <authorList>
            <person name="Gilroy R."/>
            <person name="Ravi A."/>
            <person name="Getino M."/>
            <person name="Pursley I."/>
            <person name="Horton D.L."/>
            <person name="Alikhan N.F."/>
            <person name="Baker D."/>
            <person name="Gharbi K."/>
            <person name="Hall N."/>
            <person name="Watson M."/>
            <person name="Adriaenssens E.M."/>
            <person name="Foster-Nyarko E."/>
            <person name="Jarju S."/>
            <person name="Secka A."/>
            <person name="Antonio M."/>
            <person name="Oren A."/>
            <person name="Chaudhuri R.R."/>
            <person name="La Ragione R."/>
            <person name="Hildebrand F."/>
            <person name="Pallen M.J."/>
        </authorList>
    </citation>
    <scope>NUCLEOTIDE SEQUENCE</scope>
    <source>
        <strain evidence="12">ChiHecec2B26-709</strain>
    </source>
</reference>
<feature type="domain" description="Toprim" evidence="11">
    <location>
        <begin position="447"/>
        <end position="568"/>
    </location>
</feature>
<dbReference type="PANTHER" id="PTHR45866:SF1">
    <property type="entry name" value="DNA GYRASE SUBUNIT B, MITOCHONDRIAL"/>
    <property type="match status" value="1"/>
</dbReference>
<name>A0A9D1KIY1_9BACT</name>
<evidence type="ECO:0000256" key="7">
    <source>
        <dbReference type="ARBA" id="ARBA00023029"/>
    </source>
</evidence>
<dbReference type="Gene3D" id="3.30.565.10">
    <property type="entry name" value="Histidine kinase-like ATPase, C-terminal domain"/>
    <property type="match status" value="1"/>
</dbReference>
<dbReference type="AlphaFoldDB" id="A0A9D1KIY1"/>
<dbReference type="FunFam" id="3.30.565.10:FF:000002">
    <property type="entry name" value="DNA gyrase subunit B"/>
    <property type="match status" value="1"/>
</dbReference>
<dbReference type="Pfam" id="PF00204">
    <property type="entry name" value="DNA_gyraseB"/>
    <property type="match status" value="1"/>
</dbReference>
<dbReference type="FunFam" id="3.40.50.670:FF:000002">
    <property type="entry name" value="DNA gyrase subunit B"/>
    <property type="match status" value="1"/>
</dbReference>
<dbReference type="CDD" id="cd00822">
    <property type="entry name" value="TopoII_Trans_DNA_gyrase"/>
    <property type="match status" value="1"/>
</dbReference>
<dbReference type="NCBIfam" id="NF004189">
    <property type="entry name" value="PRK05644.1"/>
    <property type="match status" value="1"/>
</dbReference>
<feature type="site" description="Interaction with DNA" evidence="10">
    <location>
        <position position="478"/>
    </location>
</feature>
<dbReference type="SUPFAM" id="SSF55874">
    <property type="entry name" value="ATPase domain of HSP90 chaperone/DNA topoisomerase II/histidine kinase"/>
    <property type="match status" value="1"/>
</dbReference>
<proteinExistence type="inferred from homology"/>
<dbReference type="InterPro" id="IPR006171">
    <property type="entry name" value="TOPRIM_dom"/>
</dbReference>
<feature type="binding site" evidence="10">
    <location>
        <position position="453"/>
    </location>
    <ligand>
        <name>Mg(2+)</name>
        <dbReference type="ChEBI" id="CHEBI:18420"/>
        <label>1</label>
        <note>catalytic</note>
    </ligand>
</feature>
<dbReference type="InterPro" id="IPR013760">
    <property type="entry name" value="Topo_IIA-like_dom_sf"/>
</dbReference>
<evidence type="ECO:0000256" key="6">
    <source>
        <dbReference type="ARBA" id="ARBA00022842"/>
    </source>
</evidence>
<dbReference type="InterPro" id="IPR013759">
    <property type="entry name" value="Topo_IIA_B_C"/>
</dbReference>
<protein>
    <recommendedName>
        <fullName evidence="10">DNA gyrase subunit B</fullName>
        <ecNumber evidence="10">5.6.2.2</ecNumber>
    </recommendedName>
</protein>
<evidence type="ECO:0000256" key="4">
    <source>
        <dbReference type="ARBA" id="ARBA00022741"/>
    </source>
</evidence>
<dbReference type="PANTHER" id="PTHR45866">
    <property type="entry name" value="DNA GYRASE/TOPOISOMERASE SUBUNIT B"/>
    <property type="match status" value="1"/>
</dbReference>
<evidence type="ECO:0000256" key="9">
    <source>
        <dbReference type="ARBA" id="ARBA00023235"/>
    </source>
</evidence>
<comment type="catalytic activity">
    <reaction evidence="1 10">
        <text>ATP-dependent breakage, passage and rejoining of double-stranded DNA.</text>
        <dbReference type="EC" id="5.6.2.2"/>
    </reaction>
</comment>
<evidence type="ECO:0000313" key="12">
    <source>
        <dbReference type="EMBL" id="HIT47739.1"/>
    </source>
</evidence>
<dbReference type="InterPro" id="IPR002288">
    <property type="entry name" value="DNA_gyrase_B_C"/>
</dbReference>
<comment type="similarity">
    <text evidence="2 10">Belongs to the type II topoisomerase GyrB family.</text>
</comment>
<keyword evidence="6 10" id="KW-0460">Magnesium</keyword>
<dbReference type="InterPro" id="IPR013506">
    <property type="entry name" value="Topo_IIA_bsu_dom2"/>
</dbReference>
<dbReference type="NCBIfam" id="TIGR01059">
    <property type="entry name" value="gyrB"/>
    <property type="match status" value="1"/>
</dbReference>
<keyword evidence="10" id="KW-0963">Cytoplasm</keyword>
<dbReference type="InterPro" id="IPR003594">
    <property type="entry name" value="HATPase_dom"/>
</dbReference>
<comment type="function">
    <text evidence="10">A type II topoisomerase that negatively supercoils closed circular double-stranded (ds) DNA in an ATP-dependent manner to modulate DNA topology and maintain chromosomes in an underwound state. Negative supercoiling favors strand separation, and DNA replication, transcription, recombination and repair, all of which involve strand separation. Also able to catalyze the interconversion of other topological isomers of dsDNA rings, including catenanes and knotted rings. Type II topoisomerases break and join 2 DNA strands simultaneously in an ATP-dependent manner.</text>
</comment>
<dbReference type="InterPro" id="IPR036890">
    <property type="entry name" value="HATPase_C_sf"/>
</dbReference>
<dbReference type="Gene3D" id="3.30.230.10">
    <property type="match status" value="1"/>
</dbReference>
<evidence type="ECO:0000313" key="13">
    <source>
        <dbReference type="Proteomes" id="UP000886881"/>
    </source>
</evidence>
<dbReference type="PRINTS" id="PR01159">
    <property type="entry name" value="DNAGYRASEB"/>
</dbReference>
<dbReference type="InterPro" id="IPR018522">
    <property type="entry name" value="TopoIIA_CS"/>
</dbReference>
<sequence>MTEKEEVMRRAEEQYSADSIQVLEGLEAVRKRPSMYIGDVSERGLHHLVYEVVDNSIDEAMAGFCDRIDVEILEDNSIRVTDNGRGIPTGMHEKEHRSALEVVLTVLHAGGKFSKSSYKVSGGLHGVGVSCVNALSDSLIAEVHREGKVFVQKYSKGKPLGPVEVVGEADDSGTIITFHPDPSIFTQTTVYKYDTLAARLRELAFLNKGIRICLTDRREQVDEFVTDPESGESKATGRKVFRSEVFYSTEGLSQFIEYLDAGAQTLIPDPVCVTSDKVIPIDIALQYNNGYSEKIYSYVNNINTIEGGTHLQGFKMGLSRSLKQYAEKNKLLDKFKGDLAPEDFREGLTAVISVKVAEPQFEGQTKTKLGNPEVTSAVSQATSAAMESYLEEHPKEAKLIIEKIVLAATARNAARKAREMVQRKGYMAGGGMPGKLADCSNRDPEKCELFLVEGDSAGGTAKQGRDRNTQAILPLRGKILNVEKASGDRAFDSEEIRNIYTALGVTVAQEDETGEKHMDLSKLRYHKVIIMTDADVDGSHIACLILTFFFRYMFDLIKNGYVYLATPPLYLVKKGKEEIYCWTEEQREEAALKLGKGSDSGYTVQRYKGLGEMSEDQLWETTMDPSRRRLRKITIENAAQAERTFSMLMGDDVPPRRQFIEENAHYAKIDA</sequence>
<dbReference type="GO" id="GO:0005524">
    <property type="term" value="F:ATP binding"/>
    <property type="evidence" value="ECO:0007669"/>
    <property type="project" value="UniProtKB-UniRule"/>
</dbReference>
<keyword evidence="4 10" id="KW-0547">Nucleotide-binding</keyword>
<keyword evidence="8" id="KW-0238">DNA-binding</keyword>
<evidence type="ECO:0000256" key="1">
    <source>
        <dbReference type="ARBA" id="ARBA00000185"/>
    </source>
</evidence>
<keyword evidence="9 10" id="KW-0413">Isomerase</keyword>
<feature type="binding site" evidence="10">
    <location>
        <position position="535"/>
    </location>
    <ligand>
        <name>Mg(2+)</name>
        <dbReference type="ChEBI" id="CHEBI:18420"/>
        <label>2</label>
    </ligand>
</feature>
<dbReference type="PRINTS" id="PR00418">
    <property type="entry name" value="TPI2FAMILY"/>
</dbReference>
<dbReference type="Pfam" id="PF00986">
    <property type="entry name" value="DNA_gyraseB_C"/>
    <property type="match status" value="1"/>
</dbReference>
<dbReference type="SMART" id="SM00433">
    <property type="entry name" value="TOP2c"/>
    <property type="match status" value="1"/>
</dbReference>
<dbReference type="SUPFAM" id="SSF54211">
    <property type="entry name" value="Ribosomal protein S5 domain 2-like"/>
    <property type="match status" value="1"/>
</dbReference>
<gene>
    <name evidence="10 12" type="primary">gyrB</name>
    <name evidence="12" type="ORF">IAC35_07795</name>
</gene>
<evidence type="ECO:0000256" key="8">
    <source>
        <dbReference type="ARBA" id="ARBA00023125"/>
    </source>
</evidence>
<dbReference type="NCBIfam" id="NF011501">
    <property type="entry name" value="PRK14939.1"/>
    <property type="match status" value="1"/>
</dbReference>
<dbReference type="Proteomes" id="UP000886881">
    <property type="component" value="Unassembled WGS sequence"/>
</dbReference>
<organism evidence="12 13">
    <name type="scientific">Candidatus Cryptobacteroides merdipullorum</name>
    <dbReference type="NCBI Taxonomy" id="2840771"/>
    <lineage>
        <taxon>Bacteria</taxon>
        <taxon>Pseudomonadati</taxon>
        <taxon>Bacteroidota</taxon>
        <taxon>Bacteroidia</taxon>
        <taxon>Bacteroidales</taxon>
        <taxon>Candidatus Cryptobacteroides</taxon>
    </lineage>
</organism>
<dbReference type="GO" id="GO:0046872">
    <property type="term" value="F:metal ion binding"/>
    <property type="evidence" value="ECO:0007669"/>
    <property type="project" value="UniProtKB-KW"/>
</dbReference>
<evidence type="ECO:0000259" key="11">
    <source>
        <dbReference type="PROSITE" id="PS50880"/>
    </source>
</evidence>
<accession>A0A9D1KIY1</accession>
<dbReference type="CDD" id="cd16928">
    <property type="entry name" value="HATPase_GyrB-like"/>
    <property type="match status" value="1"/>
</dbReference>
<feature type="site" description="Interaction with DNA" evidence="10">
    <location>
        <position position="481"/>
    </location>
</feature>
<dbReference type="Pfam" id="PF01751">
    <property type="entry name" value="Toprim"/>
    <property type="match status" value="1"/>
</dbReference>
<evidence type="ECO:0000256" key="2">
    <source>
        <dbReference type="ARBA" id="ARBA00010708"/>
    </source>
</evidence>
<dbReference type="EMBL" id="DVLC01000139">
    <property type="protein sequence ID" value="HIT47739.1"/>
    <property type="molecule type" value="Genomic_DNA"/>
</dbReference>
<dbReference type="GO" id="GO:0003677">
    <property type="term" value="F:DNA binding"/>
    <property type="evidence" value="ECO:0007669"/>
    <property type="project" value="UniProtKB-KW"/>
</dbReference>
<reference evidence="12" key="1">
    <citation type="submission" date="2020-10" db="EMBL/GenBank/DDBJ databases">
        <authorList>
            <person name="Gilroy R."/>
        </authorList>
    </citation>
    <scope>NUCLEOTIDE SEQUENCE</scope>
    <source>
        <strain evidence="12">ChiHecec2B26-709</strain>
    </source>
</reference>
<dbReference type="HAMAP" id="MF_01898">
    <property type="entry name" value="GyrB"/>
    <property type="match status" value="1"/>
</dbReference>
<comment type="cofactor">
    <cofactor evidence="10">
        <name>Mg(2+)</name>
        <dbReference type="ChEBI" id="CHEBI:18420"/>
    </cofactor>
    <cofactor evidence="10">
        <name>Mn(2+)</name>
        <dbReference type="ChEBI" id="CHEBI:29035"/>
    </cofactor>
    <cofactor evidence="10">
        <name>Ca(2+)</name>
        <dbReference type="ChEBI" id="CHEBI:29108"/>
    </cofactor>
    <text evidence="10">Binds two Mg(2+) per subunit. The magnesium ions form salt bridges with both the protein and the DNA. Can also accept other divalent metal cations, such as Mn(2+) or Ca(2+).</text>
</comment>
<dbReference type="PROSITE" id="PS50880">
    <property type="entry name" value="TOPRIM"/>
    <property type="match status" value="1"/>
</dbReference>
<feature type="binding site" evidence="10">
    <location>
        <position position="533"/>
    </location>
    <ligand>
        <name>Mg(2+)</name>
        <dbReference type="ChEBI" id="CHEBI:18420"/>
        <label>2</label>
    </ligand>
</feature>
<dbReference type="SUPFAM" id="SSF56719">
    <property type="entry name" value="Type II DNA topoisomerase"/>
    <property type="match status" value="1"/>
</dbReference>
<keyword evidence="3 10" id="KW-0479">Metal-binding</keyword>
<dbReference type="FunFam" id="3.30.230.10:FF:000005">
    <property type="entry name" value="DNA gyrase subunit B"/>
    <property type="match status" value="1"/>
</dbReference>
<dbReference type="PROSITE" id="PS00177">
    <property type="entry name" value="TOPOISOMERASE_II"/>
    <property type="match status" value="1"/>
</dbReference>
<dbReference type="EC" id="5.6.2.2" evidence="10"/>
<dbReference type="GO" id="GO:0006265">
    <property type="term" value="P:DNA topological change"/>
    <property type="evidence" value="ECO:0007669"/>
    <property type="project" value="UniProtKB-UniRule"/>
</dbReference>
<dbReference type="InterPro" id="IPR020568">
    <property type="entry name" value="Ribosomal_Su5_D2-typ_SF"/>
</dbReference>
<dbReference type="Gene3D" id="3.40.50.670">
    <property type="match status" value="1"/>
</dbReference>
<evidence type="ECO:0000256" key="5">
    <source>
        <dbReference type="ARBA" id="ARBA00022840"/>
    </source>
</evidence>
<dbReference type="InterPro" id="IPR001241">
    <property type="entry name" value="Topo_IIA"/>
</dbReference>
<evidence type="ECO:0000256" key="10">
    <source>
        <dbReference type="HAMAP-Rule" id="MF_01898"/>
    </source>
</evidence>
<comment type="subunit">
    <text evidence="10">Heterotetramer, composed of two GyrA and two GyrB chains. In the heterotetramer, GyrA contains the active site tyrosine that forms a transient covalent intermediate with DNA, while GyrB binds cofactors and catalyzes ATP hydrolysis.</text>
</comment>
<dbReference type="InterPro" id="IPR014721">
    <property type="entry name" value="Ribsml_uS5_D2-typ_fold_subgr"/>
</dbReference>
<comment type="subcellular location">
    <subcellularLocation>
        <location evidence="10">Cytoplasm</location>
    </subcellularLocation>
</comment>
<dbReference type="GO" id="GO:0005737">
    <property type="term" value="C:cytoplasm"/>
    <property type="evidence" value="ECO:0007669"/>
    <property type="project" value="UniProtKB-SubCell"/>
</dbReference>
<keyword evidence="7 10" id="KW-0799">Topoisomerase</keyword>
<comment type="miscellaneous">
    <text evidence="10">Few gyrases are as efficient as E.coli at forming negative supercoils. Not all organisms have 2 type II topoisomerases; in organisms with a single type II topoisomerase this enzyme also has to decatenate newly replicated chromosomes.</text>
</comment>
<dbReference type="GO" id="GO:0034335">
    <property type="term" value="F:DNA negative supercoiling activity"/>
    <property type="evidence" value="ECO:0007669"/>
    <property type="project" value="UniProtKB-ARBA"/>
</dbReference>
<comment type="caution">
    <text evidence="12">The sequence shown here is derived from an EMBL/GenBank/DDBJ whole genome shotgun (WGS) entry which is preliminary data.</text>
</comment>
<keyword evidence="5 10" id="KW-0067">ATP-binding</keyword>
<feature type="binding site" evidence="10">
    <location>
        <position position="533"/>
    </location>
    <ligand>
        <name>Mg(2+)</name>
        <dbReference type="ChEBI" id="CHEBI:18420"/>
        <label>1</label>
        <note>catalytic</note>
    </ligand>
</feature>
<dbReference type="InterPro" id="IPR000565">
    <property type="entry name" value="Topo_IIA_B"/>
</dbReference>